<organism evidence="3">
    <name type="scientific">Oryza punctata</name>
    <name type="common">Red rice</name>
    <dbReference type="NCBI Taxonomy" id="4537"/>
    <lineage>
        <taxon>Eukaryota</taxon>
        <taxon>Viridiplantae</taxon>
        <taxon>Streptophyta</taxon>
        <taxon>Embryophyta</taxon>
        <taxon>Tracheophyta</taxon>
        <taxon>Spermatophyta</taxon>
        <taxon>Magnoliopsida</taxon>
        <taxon>Liliopsida</taxon>
        <taxon>Poales</taxon>
        <taxon>Poaceae</taxon>
        <taxon>BOP clade</taxon>
        <taxon>Oryzoideae</taxon>
        <taxon>Oryzeae</taxon>
        <taxon>Oryzinae</taxon>
        <taxon>Oryza</taxon>
    </lineage>
</organism>
<reference evidence="3" key="1">
    <citation type="submission" date="2015-04" db="UniProtKB">
        <authorList>
            <consortium name="EnsemblPlants"/>
        </authorList>
    </citation>
    <scope>IDENTIFICATION</scope>
</reference>
<protein>
    <recommendedName>
        <fullName evidence="2">CCHC-type domain-containing protein</fullName>
    </recommendedName>
</protein>
<dbReference type="InterPro" id="IPR001878">
    <property type="entry name" value="Znf_CCHC"/>
</dbReference>
<dbReference type="GO" id="GO:0008270">
    <property type="term" value="F:zinc ion binding"/>
    <property type="evidence" value="ECO:0007669"/>
    <property type="project" value="UniProtKB-KW"/>
</dbReference>
<dbReference type="PROSITE" id="PS50158">
    <property type="entry name" value="ZF_CCHC"/>
    <property type="match status" value="1"/>
</dbReference>
<dbReference type="SUPFAM" id="SSF57756">
    <property type="entry name" value="Retrovirus zinc finger-like domains"/>
    <property type="match status" value="1"/>
</dbReference>
<evidence type="ECO:0000313" key="3">
    <source>
        <dbReference type="EnsemblPlants" id="OPUNC09G00980.1"/>
    </source>
</evidence>
<name>A0A0E0LYG2_ORYPU</name>
<proteinExistence type="predicted"/>
<dbReference type="HOGENOM" id="CLU_1231610_0_0_1"/>
<dbReference type="InterPro" id="IPR036875">
    <property type="entry name" value="Znf_CCHC_sf"/>
</dbReference>
<reference evidence="3" key="2">
    <citation type="submission" date="2018-05" db="EMBL/GenBank/DDBJ databases">
        <title>OpunRS2 (Oryza punctata Reference Sequence Version 2).</title>
        <authorList>
            <person name="Zhang J."/>
            <person name="Kudrna D."/>
            <person name="Lee S."/>
            <person name="Talag J."/>
            <person name="Welchert J."/>
            <person name="Wing R.A."/>
        </authorList>
    </citation>
    <scope>NUCLEOTIDE SEQUENCE [LARGE SCALE GENOMIC DNA]</scope>
</reference>
<dbReference type="Gramene" id="OPUNC09G00980.1">
    <property type="protein sequence ID" value="OPUNC09G00980.1"/>
    <property type="gene ID" value="OPUNC09G00980"/>
</dbReference>
<evidence type="ECO:0000259" key="2">
    <source>
        <dbReference type="PROSITE" id="PS50158"/>
    </source>
</evidence>
<dbReference type="Gene3D" id="4.10.60.10">
    <property type="entry name" value="Zinc finger, CCHC-type"/>
    <property type="match status" value="1"/>
</dbReference>
<evidence type="ECO:0000256" key="1">
    <source>
        <dbReference type="PROSITE-ProRule" id="PRU00047"/>
    </source>
</evidence>
<evidence type="ECO:0000313" key="4">
    <source>
        <dbReference type="Proteomes" id="UP000026962"/>
    </source>
</evidence>
<dbReference type="SMART" id="SM00343">
    <property type="entry name" value="ZnF_C2HC"/>
    <property type="match status" value="1"/>
</dbReference>
<sequence length="225" mass="25399">MPWKIKGHRDLFVNPWRSMTTRRRRIILLINQLQPSGDQQCSRNLVNKAHESLPAPISVGSMHNQKNAFLDEPGTRLSECPLSRPTQVVCCCFNCGKIGHIAEGCPMPKRQDHQVSSIVPTPLPPQVTSIAVQSGQQPLQGYDINTGRASNARKPVIYSNGKETVQCFSSNRSQCLKCQASRLPSTSAMHLMLFQFRWLASNHMRVASTARRFCLFQLPRRLMFL</sequence>
<keyword evidence="1" id="KW-0479">Metal-binding</keyword>
<dbReference type="AlphaFoldDB" id="A0A0E0LYG2"/>
<dbReference type="OMA" id="HMRVAST"/>
<dbReference type="Proteomes" id="UP000026962">
    <property type="component" value="Chromosome 9"/>
</dbReference>
<keyword evidence="1" id="KW-0863">Zinc-finger</keyword>
<accession>A0A0E0LYG2</accession>
<keyword evidence="1" id="KW-0862">Zinc</keyword>
<feature type="domain" description="CCHC-type" evidence="2">
    <location>
        <begin position="92"/>
        <end position="106"/>
    </location>
</feature>
<keyword evidence="4" id="KW-1185">Reference proteome</keyword>
<dbReference type="GO" id="GO:0003676">
    <property type="term" value="F:nucleic acid binding"/>
    <property type="evidence" value="ECO:0007669"/>
    <property type="project" value="InterPro"/>
</dbReference>
<dbReference type="EnsemblPlants" id="OPUNC09G00980.1">
    <property type="protein sequence ID" value="OPUNC09G00980.1"/>
    <property type="gene ID" value="OPUNC09G00980"/>
</dbReference>